<feature type="modified residue" description="Phosphocysteine; by EIIA" evidence="7">
    <location>
        <position position="7"/>
    </location>
</feature>
<dbReference type="PANTHER" id="PTHR34581">
    <property type="entry name" value="PTS SYSTEM N,N'-DIACETYLCHITOBIOSE-SPECIFIC EIIB COMPONENT"/>
    <property type="match status" value="1"/>
</dbReference>
<dbReference type="Gene3D" id="3.40.50.2300">
    <property type="match status" value="1"/>
</dbReference>
<name>A0AB74TUW9_9LACT</name>
<dbReference type="GO" id="GO:0016301">
    <property type="term" value="F:kinase activity"/>
    <property type="evidence" value="ECO:0007669"/>
    <property type="project" value="UniProtKB-KW"/>
</dbReference>
<dbReference type="EC" id="2.7.1.-" evidence="9"/>
<dbReference type="InterPro" id="IPR036095">
    <property type="entry name" value="PTS_EIIB-like_sf"/>
</dbReference>
<evidence type="ECO:0000313" key="9">
    <source>
        <dbReference type="EMBL" id="XBC46631.1"/>
    </source>
</evidence>
<dbReference type="InterPro" id="IPR003501">
    <property type="entry name" value="PTS_EIIB_2/3"/>
</dbReference>
<accession>A0AB74TUW9</accession>
<keyword evidence="1" id="KW-0813">Transport</keyword>
<dbReference type="EMBL" id="CP142433">
    <property type="protein sequence ID" value="XBC46631.1"/>
    <property type="molecule type" value="Genomic_DNA"/>
</dbReference>
<keyword evidence="2" id="KW-0597">Phosphoprotein</keyword>
<dbReference type="PROSITE" id="PS51100">
    <property type="entry name" value="PTS_EIIB_TYPE_3"/>
    <property type="match status" value="1"/>
</dbReference>
<gene>
    <name evidence="9" type="ORF">VUQ08_03215</name>
</gene>
<evidence type="ECO:0000256" key="3">
    <source>
        <dbReference type="ARBA" id="ARBA00022597"/>
    </source>
</evidence>
<organism evidence="9">
    <name type="scientific">Dolosigranulum savutiense</name>
    <dbReference type="NCBI Taxonomy" id="3110288"/>
    <lineage>
        <taxon>Bacteria</taxon>
        <taxon>Bacillati</taxon>
        <taxon>Bacillota</taxon>
        <taxon>Bacilli</taxon>
        <taxon>Lactobacillales</taxon>
        <taxon>Carnobacteriaceae</taxon>
        <taxon>Dolosigranulum</taxon>
    </lineage>
</organism>
<evidence type="ECO:0000256" key="2">
    <source>
        <dbReference type="ARBA" id="ARBA00022553"/>
    </source>
</evidence>
<dbReference type="InterPro" id="IPR013012">
    <property type="entry name" value="PTS_EIIB_3"/>
</dbReference>
<keyword evidence="5" id="KW-0598">Phosphotransferase system</keyword>
<evidence type="ECO:0000256" key="1">
    <source>
        <dbReference type="ARBA" id="ARBA00022448"/>
    </source>
</evidence>
<evidence type="ECO:0000256" key="6">
    <source>
        <dbReference type="ARBA" id="ARBA00022777"/>
    </source>
</evidence>
<protein>
    <submittedName>
        <fullName evidence="9">PTS sugar transporter subunit IIB</fullName>
        <ecNumber evidence="9">2.7.1.-</ecNumber>
    </submittedName>
</protein>
<keyword evidence="6" id="KW-0418">Kinase</keyword>
<reference evidence="9" key="1">
    <citation type="submission" date="2023-12" db="EMBL/GenBank/DDBJ databases">
        <title>Dolosigranulum savutii sp. nov. isolated from human upper respiratory samples collected in Botswana.</title>
        <authorList>
            <person name="Kelly M.S."/>
        </authorList>
    </citation>
    <scope>NUCLEOTIDE SEQUENCE</scope>
    <source>
        <strain evidence="9">MSK433</strain>
    </source>
</reference>
<evidence type="ECO:0000256" key="5">
    <source>
        <dbReference type="ARBA" id="ARBA00022683"/>
    </source>
</evidence>
<dbReference type="CDD" id="cd05564">
    <property type="entry name" value="PTS_IIB_chitobiose_lichenan"/>
    <property type="match status" value="1"/>
</dbReference>
<feature type="domain" description="PTS EIIB type-3" evidence="8">
    <location>
        <begin position="1"/>
        <end position="104"/>
    </location>
</feature>
<dbReference type="SUPFAM" id="SSF52794">
    <property type="entry name" value="PTS system IIB component-like"/>
    <property type="match status" value="1"/>
</dbReference>
<dbReference type="AlphaFoldDB" id="A0AB74TUW9"/>
<keyword evidence="4 9" id="KW-0808">Transferase</keyword>
<evidence type="ECO:0000259" key="8">
    <source>
        <dbReference type="PROSITE" id="PS51100"/>
    </source>
</evidence>
<keyword evidence="3 9" id="KW-0762">Sugar transport</keyword>
<dbReference type="PANTHER" id="PTHR34581:SF2">
    <property type="entry name" value="PTS SYSTEM N,N'-DIACETYLCHITOBIOSE-SPECIFIC EIIB COMPONENT"/>
    <property type="match status" value="1"/>
</dbReference>
<dbReference type="GO" id="GO:0008982">
    <property type="term" value="F:protein-N(PI)-phosphohistidine-sugar phosphotransferase activity"/>
    <property type="evidence" value="ECO:0007669"/>
    <property type="project" value="InterPro"/>
</dbReference>
<dbReference type="RefSeq" id="WP_208965748.1">
    <property type="nucleotide sequence ID" value="NZ_CP142433.1"/>
</dbReference>
<sequence length="104" mass="11263">MKILFVCSGGMSSSIAIKALEKEANKQDVKVEVKAVGSSALEQELESNVDVVMVAPQIKHRFKNLKAIADEHDVPIDLIEPTAYSPMGGKKLLNQALGLSEEKN</sequence>
<dbReference type="Pfam" id="PF02302">
    <property type="entry name" value="PTS_IIB"/>
    <property type="match status" value="1"/>
</dbReference>
<evidence type="ECO:0000256" key="4">
    <source>
        <dbReference type="ARBA" id="ARBA00022679"/>
    </source>
</evidence>
<evidence type="ECO:0000256" key="7">
    <source>
        <dbReference type="PROSITE-ProRule" id="PRU00423"/>
    </source>
</evidence>
<proteinExistence type="predicted"/>
<dbReference type="InterPro" id="IPR051819">
    <property type="entry name" value="PTS_sugar-specific_EIIB"/>
</dbReference>
<dbReference type="GO" id="GO:0009401">
    <property type="term" value="P:phosphoenolpyruvate-dependent sugar phosphotransferase system"/>
    <property type="evidence" value="ECO:0007669"/>
    <property type="project" value="UniProtKB-KW"/>
</dbReference>